<reference evidence="3" key="1">
    <citation type="journal article" date="2021" name="Open Biol.">
        <title>Shared evolutionary footprints suggest mitochondrial oxidative damage underlies multiple complex I losses in fungi.</title>
        <authorList>
            <person name="Schikora-Tamarit M.A."/>
            <person name="Marcet-Houben M."/>
            <person name="Nosek J."/>
            <person name="Gabaldon T."/>
        </authorList>
    </citation>
    <scope>NUCLEOTIDE SEQUENCE</scope>
    <source>
        <strain evidence="3">CBS2887</strain>
    </source>
</reference>
<name>A0A9P8Q9B0_WICPI</name>
<keyword evidence="1" id="KW-1133">Transmembrane helix</keyword>
<proteinExistence type="predicted"/>
<comment type="caution">
    <text evidence="3">The sequence shown here is derived from an EMBL/GenBank/DDBJ whole genome shotgun (WGS) entry which is preliminary data.</text>
</comment>
<dbReference type="EMBL" id="JAEUBG010001268">
    <property type="protein sequence ID" value="KAH3686663.1"/>
    <property type="molecule type" value="Genomic_DNA"/>
</dbReference>
<evidence type="ECO:0000256" key="1">
    <source>
        <dbReference type="SAM" id="Phobius"/>
    </source>
</evidence>
<keyword evidence="2" id="KW-0732">Signal</keyword>
<keyword evidence="1" id="KW-0812">Transmembrane</keyword>
<feature type="chain" id="PRO_5040265339" evidence="2">
    <location>
        <begin position="19"/>
        <end position="592"/>
    </location>
</feature>
<sequence length="592" mass="68422">MWKPLLLPLLFLLSLTSAESNTPGTTLGTLSSDITEEELHVFLGDESDAVFDLLFVKDEDDYINYFDPSELLQRVSISELEQEDILKNQNELEGELKDLYLSLESLHGKLINLANVLVDLKAEDYERFADNLEMDPDYKQLLESTSATTGSLKHNELVVQRGISVQSTEVGSESEVDDKWEYLFDEDVEDYADRDGVTEEVPEESLIVYSEPQNDESKELATAAYWNPDEEYEMLYQALMMDEEDEENPDISAQVVVSVVKNIKKKLKKKKIKMKILMKLIRLKKLVKRKIMILILKIMMLIEKNKRTLKLIIRIIKKDIRNLIHIVAPAVLKKIKKIIKLVLIIIEDLLWDIQMKILRMLLKLTLLLKKINVKLPIELLLYFKTSVFDMLGYHSEQKDVREQEMWDFIEKKKSIQNVKYGWDEYYDEGRVEDREKLVSYQPGGDYASPQAIDGVFVKKLGEKEMKLLTADSFNFDIEYYGRQIDDIGFKELDIMNLLLGSINHNEEEKEKPIKSKREVKGDDTGKEIKEAPQLSNGTYLQNLSMGNNFNESGEQYILSNIGGKNLDSRIIPSLAIGLFIISLFLMIRTLQE</sequence>
<feature type="signal peptide" evidence="2">
    <location>
        <begin position="1"/>
        <end position="18"/>
    </location>
</feature>
<protein>
    <submittedName>
        <fullName evidence="3">Uncharacterized protein</fullName>
    </submittedName>
</protein>
<evidence type="ECO:0000313" key="3">
    <source>
        <dbReference type="EMBL" id="KAH3686663.1"/>
    </source>
</evidence>
<dbReference type="Proteomes" id="UP000774326">
    <property type="component" value="Unassembled WGS sequence"/>
</dbReference>
<feature type="transmembrane region" description="Helical" evidence="1">
    <location>
        <begin position="570"/>
        <end position="587"/>
    </location>
</feature>
<keyword evidence="1" id="KW-0472">Membrane</keyword>
<dbReference type="AlphaFoldDB" id="A0A9P8Q9B0"/>
<evidence type="ECO:0000313" key="4">
    <source>
        <dbReference type="Proteomes" id="UP000774326"/>
    </source>
</evidence>
<keyword evidence="4" id="KW-1185">Reference proteome</keyword>
<organism evidence="3 4">
    <name type="scientific">Wickerhamomyces pijperi</name>
    <name type="common">Yeast</name>
    <name type="synonym">Pichia pijperi</name>
    <dbReference type="NCBI Taxonomy" id="599730"/>
    <lineage>
        <taxon>Eukaryota</taxon>
        <taxon>Fungi</taxon>
        <taxon>Dikarya</taxon>
        <taxon>Ascomycota</taxon>
        <taxon>Saccharomycotina</taxon>
        <taxon>Saccharomycetes</taxon>
        <taxon>Phaffomycetales</taxon>
        <taxon>Wickerhamomycetaceae</taxon>
        <taxon>Wickerhamomyces</taxon>
    </lineage>
</organism>
<accession>A0A9P8Q9B0</accession>
<gene>
    <name evidence="3" type="ORF">WICPIJ_002371</name>
</gene>
<evidence type="ECO:0000256" key="2">
    <source>
        <dbReference type="SAM" id="SignalP"/>
    </source>
</evidence>
<reference evidence="3" key="2">
    <citation type="submission" date="2021-01" db="EMBL/GenBank/DDBJ databases">
        <authorList>
            <person name="Schikora-Tamarit M.A."/>
        </authorList>
    </citation>
    <scope>NUCLEOTIDE SEQUENCE</scope>
    <source>
        <strain evidence="3">CBS2887</strain>
    </source>
</reference>